<feature type="compositionally biased region" description="Basic and acidic residues" evidence="1">
    <location>
        <begin position="1"/>
        <end position="10"/>
    </location>
</feature>
<proteinExistence type="predicted"/>
<organism evidence="2 3">
    <name type="scientific">Phytophthora boehmeriae</name>
    <dbReference type="NCBI Taxonomy" id="109152"/>
    <lineage>
        <taxon>Eukaryota</taxon>
        <taxon>Sar</taxon>
        <taxon>Stramenopiles</taxon>
        <taxon>Oomycota</taxon>
        <taxon>Peronosporomycetes</taxon>
        <taxon>Peronosporales</taxon>
        <taxon>Peronosporaceae</taxon>
        <taxon>Phytophthora</taxon>
    </lineage>
</organism>
<feature type="compositionally biased region" description="Low complexity" evidence="1">
    <location>
        <begin position="226"/>
        <end position="239"/>
    </location>
</feature>
<evidence type="ECO:0000313" key="3">
    <source>
        <dbReference type="Proteomes" id="UP000693981"/>
    </source>
</evidence>
<feature type="region of interest" description="Disordered" evidence="1">
    <location>
        <begin position="269"/>
        <end position="307"/>
    </location>
</feature>
<comment type="caution">
    <text evidence="2">The sequence shown here is derived from an EMBL/GenBank/DDBJ whole genome shotgun (WGS) entry which is preliminary data.</text>
</comment>
<reference evidence="2" key="1">
    <citation type="submission" date="2021-02" db="EMBL/GenBank/DDBJ databases">
        <authorList>
            <person name="Palmer J.M."/>
        </authorList>
    </citation>
    <scope>NUCLEOTIDE SEQUENCE</scope>
    <source>
        <strain evidence="2">SCRP23</strain>
    </source>
</reference>
<name>A0A8T1X7W3_9STRA</name>
<dbReference type="Proteomes" id="UP000693981">
    <property type="component" value="Unassembled WGS sequence"/>
</dbReference>
<dbReference type="AlphaFoldDB" id="A0A8T1X7W3"/>
<dbReference type="OrthoDB" id="116341at2759"/>
<protein>
    <submittedName>
        <fullName evidence="2">Uncharacterized protein</fullName>
    </submittedName>
</protein>
<evidence type="ECO:0000313" key="2">
    <source>
        <dbReference type="EMBL" id="KAG7402272.1"/>
    </source>
</evidence>
<feature type="compositionally biased region" description="Polar residues" evidence="1">
    <location>
        <begin position="183"/>
        <end position="193"/>
    </location>
</feature>
<sequence length="499" mass="54675">MAFWADRERGGAGTSWEVDRWDSASEDEQDALFGSLGGDIEDEDEQDRVNDLFCMTSMDSSPELELVERLSWDATSQGSNEEEEVVQLPEVLSIQVGACQEDGDSPWNLVSPCSETASPCGYLSPLTRVSISSPKRKQFFEPENEPEQVAGEAEKEVEQEQEDSDDSEEEVKTFDPETGWSPERSSILFTSVVGNPFAPAEEEPKDRANDSSDDEDETHERNSDGSPLRPSLLPRVPSVARWRRQKARTCSGAGSAGMPSALALAKFKTRTRSFSRSRNQSFDEDDDGDFSSDDEGYTPELHHRRGSETESIVASRWRNARNSSMSFTSHRLSVNVSMNQAMMTKRLQDAKTKLSCGLHYMRSGSTSTVTSEESFLGSPYCESNKSAPPGLQLEGSSYPDDTAPTSLSSVSACDIGNKDQHHRSRQQQLRAGVFKAAGLLNAASAEAARKLKSRAGGFRAPHLPRHKPPASETEEEELEASTSLPPASPIPVKVTSTAS</sequence>
<evidence type="ECO:0000256" key="1">
    <source>
        <dbReference type="SAM" id="MobiDB-lite"/>
    </source>
</evidence>
<feature type="region of interest" description="Disordered" evidence="1">
    <location>
        <begin position="371"/>
        <end position="428"/>
    </location>
</feature>
<dbReference type="EMBL" id="JAGDFL010000002">
    <property type="protein sequence ID" value="KAG7402272.1"/>
    <property type="molecule type" value="Genomic_DNA"/>
</dbReference>
<gene>
    <name evidence="2" type="ORF">PHYBOEH_003531</name>
</gene>
<feature type="compositionally biased region" description="Acidic residues" evidence="1">
    <location>
        <begin position="159"/>
        <end position="169"/>
    </location>
</feature>
<keyword evidence="3" id="KW-1185">Reference proteome</keyword>
<feature type="region of interest" description="Disordered" evidence="1">
    <location>
        <begin position="1"/>
        <end position="28"/>
    </location>
</feature>
<feature type="region of interest" description="Disordered" evidence="1">
    <location>
        <begin position="446"/>
        <end position="499"/>
    </location>
</feature>
<accession>A0A8T1X7W3</accession>
<feature type="region of interest" description="Disordered" evidence="1">
    <location>
        <begin position="133"/>
        <end position="257"/>
    </location>
</feature>
<feature type="compositionally biased region" description="Acidic residues" evidence="1">
    <location>
        <begin position="282"/>
        <end position="297"/>
    </location>
</feature>